<keyword evidence="4" id="KW-1185">Reference proteome</keyword>
<sequence>MSMWKQLVTLLRGSAHEAGQSVVDKRALVILDQQIRDAHAAQGKARDDLATLTAKRRLIEKDTEALTAQRSKYEASARAAMQRGDMDLAREVAERLATIESEQATKAPQIADMRSAEDRIRGIIKQSDSKIQALAREVEVVRANESVQKAQASVAASYGGTISSMGSAADSLKRIKEQQAIRDEKFRASAELEDMRTGADLDAKLRNAGLLEGSSSADDILARLAGPVDGGEATRLPREGETRTPPPALPRD</sequence>
<gene>
    <name evidence="3" type="ORF">HRV97_05500</name>
</gene>
<accession>A0ABX2JDU7</accession>
<evidence type="ECO:0000313" key="3">
    <source>
        <dbReference type="EMBL" id="NTS64608.1"/>
    </source>
</evidence>
<dbReference type="InterPro" id="IPR007157">
    <property type="entry name" value="PspA_VIPP1"/>
</dbReference>
<protein>
    <submittedName>
        <fullName evidence="3">PspA/IM30 family protein</fullName>
    </submittedName>
</protein>
<dbReference type="Proteomes" id="UP000621447">
    <property type="component" value="Unassembled WGS sequence"/>
</dbReference>
<evidence type="ECO:0000313" key="4">
    <source>
        <dbReference type="Proteomes" id="UP000621447"/>
    </source>
</evidence>
<comment type="similarity">
    <text evidence="1">Belongs to the PspA/Vipp/IM30 family.</text>
</comment>
<comment type="caution">
    <text evidence="3">The sequence shown here is derived from an EMBL/GenBank/DDBJ whole genome shotgun (WGS) entry which is preliminary data.</text>
</comment>
<evidence type="ECO:0000256" key="2">
    <source>
        <dbReference type="SAM" id="MobiDB-lite"/>
    </source>
</evidence>
<feature type="region of interest" description="Disordered" evidence="2">
    <location>
        <begin position="224"/>
        <end position="252"/>
    </location>
</feature>
<reference evidence="3 4" key="1">
    <citation type="submission" date="2020-06" db="EMBL/GenBank/DDBJ databases">
        <title>Sphingomonas hominis sp. nov., a member of the Sphingomonas, isolated from the hair of a 22-year-old girl.</title>
        <authorList>
            <person name="Zhang D.-F."/>
            <person name="Cui X.-W."/>
        </authorList>
    </citation>
    <scope>NUCLEOTIDE SEQUENCE [LARGE SCALE GENOMIC DNA]</scope>
    <source>
        <strain evidence="3 4">HHU CXW</strain>
    </source>
</reference>
<name>A0ABX2JDU7_9SPHN</name>
<proteinExistence type="inferred from homology"/>
<evidence type="ECO:0000256" key="1">
    <source>
        <dbReference type="ARBA" id="ARBA00043985"/>
    </source>
</evidence>
<organism evidence="3 4">
    <name type="scientific">Sphingomonas hominis</name>
    <dbReference type="NCBI Taxonomy" id="2741495"/>
    <lineage>
        <taxon>Bacteria</taxon>
        <taxon>Pseudomonadati</taxon>
        <taxon>Pseudomonadota</taxon>
        <taxon>Alphaproteobacteria</taxon>
        <taxon>Sphingomonadales</taxon>
        <taxon>Sphingomonadaceae</taxon>
        <taxon>Sphingomonas</taxon>
    </lineage>
</organism>
<dbReference type="EMBL" id="JABULH010000002">
    <property type="protein sequence ID" value="NTS64608.1"/>
    <property type="molecule type" value="Genomic_DNA"/>
</dbReference>
<dbReference type="PANTHER" id="PTHR31088:SF9">
    <property type="entry name" value="PHAGE SHOCK PROTEIN A"/>
    <property type="match status" value="1"/>
</dbReference>
<dbReference type="PANTHER" id="PTHR31088">
    <property type="entry name" value="MEMBRANE-ASSOCIATED PROTEIN VIPP1, CHLOROPLASTIC"/>
    <property type="match status" value="1"/>
</dbReference>
<dbReference type="Pfam" id="PF04012">
    <property type="entry name" value="PspA_IM30"/>
    <property type="match status" value="1"/>
</dbReference>